<protein>
    <submittedName>
        <fullName evidence="3">Uncharacterized protein</fullName>
    </submittedName>
</protein>
<gene>
    <name evidence="2" type="ORF">MM415A03099_0009</name>
    <name evidence="3" type="ORF">MM415B06319_0005</name>
</gene>
<dbReference type="EMBL" id="MT141892">
    <property type="protein sequence ID" value="QJA71694.1"/>
    <property type="molecule type" value="Genomic_DNA"/>
</dbReference>
<evidence type="ECO:0000256" key="1">
    <source>
        <dbReference type="SAM" id="MobiDB-lite"/>
    </source>
</evidence>
<proteinExistence type="predicted"/>
<dbReference type="AlphaFoldDB" id="A0A6M3LRD2"/>
<reference evidence="3" key="1">
    <citation type="submission" date="2020-03" db="EMBL/GenBank/DDBJ databases">
        <title>The deep terrestrial virosphere.</title>
        <authorList>
            <person name="Holmfeldt K."/>
            <person name="Nilsson E."/>
            <person name="Simone D."/>
            <person name="Lopez-Fernandez M."/>
            <person name="Wu X."/>
            <person name="de Brujin I."/>
            <person name="Lundin D."/>
            <person name="Andersson A."/>
            <person name="Bertilsson S."/>
            <person name="Dopson M."/>
        </authorList>
    </citation>
    <scope>NUCLEOTIDE SEQUENCE</scope>
    <source>
        <strain evidence="2">MM415A03099</strain>
        <strain evidence="3">MM415B06319</strain>
    </source>
</reference>
<accession>A0A6M3LRD2</accession>
<dbReference type="EMBL" id="MT143485">
    <property type="protein sequence ID" value="QJA97343.1"/>
    <property type="molecule type" value="Genomic_DNA"/>
</dbReference>
<sequence>MSETRYIDKTIPFETWIKSLNVEKLSKLKHKIKKELNRKKYIEKQKAKSLKMKRGSNENR</sequence>
<feature type="region of interest" description="Disordered" evidence="1">
    <location>
        <begin position="39"/>
        <end position="60"/>
    </location>
</feature>
<organism evidence="3">
    <name type="scientific">viral metagenome</name>
    <dbReference type="NCBI Taxonomy" id="1070528"/>
    <lineage>
        <taxon>unclassified sequences</taxon>
        <taxon>metagenomes</taxon>
        <taxon>organismal metagenomes</taxon>
    </lineage>
</organism>
<name>A0A6M3LRD2_9ZZZZ</name>
<evidence type="ECO:0000313" key="3">
    <source>
        <dbReference type="EMBL" id="QJA97343.1"/>
    </source>
</evidence>
<evidence type="ECO:0000313" key="2">
    <source>
        <dbReference type="EMBL" id="QJA71694.1"/>
    </source>
</evidence>